<evidence type="ECO:0000313" key="1">
    <source>
        <dbReference type="EMBL" id="MCJ8501325.1"/>
    </source>
</evidence>
<dbReference type="EMBL" id="JALJRB010000012">
    <property type="protein sequence ID" value="MCJ8501325.1"/>
    <property type="molecule type" value="Genomic_DNA"/>
</dbReference>
<dbReference type="PANTHER" id="PTHR42941:SF1">
    <property type="entry name" value="SLL1037 PROTEIN"/>
    <property type="match status" value="1"/>
</dbReference>
<protein>
    <submittedName>
        <fullName evidence="1">TAXI family TRAP transporter solute-binding subunit</fullName>
    </submittedName>
</protein>
<reference evidence="1" key="1">
    <citation type="submission" date="2022-04" db="EMBL/GenBank/DDBJ databases">
        <title>Desulfatitalea alkaliphila sp. nov., a novel anaerobic sulfate-reducing bacterium isolated from terrestrial mud volcano, Taman Peninsula, Russia.</title>
        <authorList>
            <person name="Khomyakova M.A."/>
            <person name="Merkel A.Y."/>
            <person name="Slobodkin A.I."/>
        </authorList>
    </citation>
    <scope>NUCLEOTIDE SEQUENCE</scope>
    <source>
        <strain evidence="1">M08but</strain>
    </source>
</reference>
<keyword evidence="2" id="KW-1185">Reference proteome</keyword>
<dbReference type="Proteomes" id="UP001165427">
    <property type="component" value="Unassembled WGS sequence"/>
</dbReference>
<gene>
    <name evidence="1" type="ORF">MRX98_12140</name>
</gene>
<dbReference type="AlphaFoldDB" id="A0AA41R5C9"/>
<organism evidence="1 2">
    <name type="scientific">Desulfatitalea alkaliphila</name>
    <dbReference type="NCBI Taxonomy" id="2929485"/>
    <lineage>
        <taxon>Bacteria</taxon>
        <taxon>Pseudomonadati</taxon>
        <taxon>Thermodesulfobacteriota</taxon>
        <taxon>Desulfobacteria</taxon>
        <taxon>Desulfobacterales</taxon>
        <taxon>Desulfosarcinaceae</taxon>
        <taxon>Desulfatitalea</taxon>
    </lineage>
</organism>
<dbReference type="SUPFAM" id="SSF53850">
    <property type="entry name" value="Periplasmic binding protein-like II"/>
    <property type="match status" value="1"/>
</dbReference>
<sequence length="319" mass="35645">MGKKFVWVIFAFTFVFCITQIADAQRRQRIVVATGGTGGVYYPYGGTMAEIINQHVPNVSCTAEVTGASVENVRLVARKEVTFALSMNDTVYQAYTGEGKFEGSQIEDLRTVFQMYPHVYHIVTLEKYPVRTLSDLKGKKVSVGAPGSGTEYKTNLVLPLLGVTYDDFRTYRLSFAENATQLKDGIIDVGIWDVAPPTSSIIDLSTTHDIRFIPLTEEEVTKVVAAYPFYGRITLKENTYRNQNEEILSVSVWNSVVCHKDASEELVYQVAKAVFENRNVLINTHRIAEYTTVEDSANNSPIPIHPGALRYYKEVGAVQ</sequence>
<dbReference type="CDD" id="cd13520">
    <property type="entry name" value="PBP2_TAXI_TRAP"/>
    <property type="match status" value="1"/>
</dbReference>
<dbReference type="Pfam" id="PF16868">
    <property type="entry name" value="NMT1_3"/>
    <property type="match status" value="1"/>
</dbReference>
<accession>A0AA41R5C9</accession>
<comment type="caution">
    <text evidence="1">The sequence shown here is derived from an EMBL/GenBank/DDBJ whole genome shotgun (WGS) entry which is preliminary data.</text>
</comment>
<name>A0AA41R5C9_9BACT</name>
<dbReference type="Gene3D" id="3.40.190.10">
    <property type="entry name" value="Periplasmic binding protein-like II"/>
    <property type="match status" value="2"/>
</dbReference>
<dbReference type="PANTHER" id="PTHR42941">
    <property type="entry name" value="SLL1037 PROTEIN"/>
    <property type="match status" value="1"/>
</dbReference>
<dbReference type="InterPro" id="IPR011852">
    <property type="entry name" value="TRAP_TAXI"/>
</dbReference>
<dbReference type="NCBIfam" id="TIGR02122">
    <property type="entry name" value="TRAP_TAXI"/>
    <property type="match status" value="1"/>
</dbReference>
<proteinExistence type="predicted"/>
<evidence type="ECO:0000313" key="2">
    <source>
        <dbReference type="Proteomes" id="UP001165427"/>
    </source>
</evidence>
<dbReference type="RefSeq" id="WP_246908594.1">
    <property type="nucleotide sequence ID" value="NZ_JALJRB010000012.1"/>
</dbReference>